<name>A0AAN0M9I6_9RHOB</name>
<dbReference type="Pfam" id="PF00795">
    <property type="entry name" value="CN_hydrolase"/>
    <property type="match status" value="1"/>
</dbReference>
<dbReference type="KEGG" id="yrh:AABB31_00235"/>
<evidence type="ECO:0000259" key="3">
    <source>
        <dbReference type="PROSITE" id="PS50263"/>
    </source>
</evidence>
<reference evidence="4" key="1">
    <citation type="submission" date="2024-08" db="EMBL/GenBank/DDBJ databases">
        <title>Phylogenomic analyses of a clade within the roseobacter group suggest taxonomic reassignments of species of the genera Aestuariivita, Citreicella, Loktanella, Nautella, Pelagibaca, Ruegeria, Thalassobius, Thiobacimonas and Tropicibacter, and the proposal o.</title>
        <authorList>
            <person name="Jeon C.O."/>
        </authorList>
    </citation>
    <scope>NUCLEOTIDE SEQUENCE</scope>
    <source>
        <strain evidence="4">SS1-5</strain>
        <plasmid evidence="4">pSS1-5</plasmid>
    </source>
</reference>
<protein>
    <submittedName>
        <fullName evidence="4">Carbon-nitrogen hydrolase family protein</fullName>
    </submittedName>
</protein>
<keyword evidence="4" id="KW-0614">Plasmid</keyword>
<evidence type="ECO:0000256" key="1">
    <source>
        <dbReference type="ARBA" id="ARBA00008129"/>
    </source>
</evidence>
<dbReference type="GO" id="GO:0000257">
    <property type="term" value="F:nitrilase activity"/>
    <property type="evidence" value="ECO:0007669"/>
    <property type="project" value="UniProtKB-ARBA"/>
</dbReference>
<comment type="similarity">
    <text evidence="1">Belongs to the carbon-nitrogen hydrolase superfamily. Nitrilase family.</text>
</comment>
<dbReference type="AlphaFoldDB" id="A0AAN0M9I6"/>
<dbReference type="Proteomes" id="UP001470809">
    <property type="component" value="Plasmid pSS1-5"/>
</dbReference>
<dbReference type="PROSITE" id="PS50263">
    <property type="entry name" value="CN_HYDROLASE"/>
    <property type="match status" value="1"/>
</dbReference>
<dbReference type="EMBL" id="CP151764">
    <property type="protein sequence ID" value="WZU65588.2"/>
    <property type="molecule type" value="Genomic_DNA"/>
</dbReference>
<dbReference type="RefSeq" id="WP_373634733.1">
    <property type="nucleotide sequence ID" value="NZ_CP151764.2"/>
</dbReference>
<evidence type="ECO:0000256" key="2">
    <source>
        <dbReference type="PROSITE-ProRule" id="PRU10139"/>
    </source>
</evidence>
<sequence length="338" mass="36796">MGKIVKVGVVQAAPVLLDLDAGVEKAIGLIDEAGKQGVQLLNFPETWLPGYPWWIWFNPPAINMQFAAPYFQNAIVAGSEQDMKLRAACRRNNIHVVIGVSEREGGSLYMAQWHYGPEGQVISRRRKLKPTHVERSVFGEGDGSDMFVNKTELGNIGALCCWENLQPLSKYAMFSQDEEIHCAAWPAFSLYAKLSKAFSPEVSINVNQIYGVEGQCFVLAACSVIDQPIYDLLVKNEMHEKFVEVGGGYSRIFGPNGAEFGENLAHDAEGLVVADIDLGLISHSKTAADPAGHYARADALALMHNKNPRRPVIGFGEATSGTGDVAAKGYSPAEELVD</sequence>
<evidence type="ECO:0000313" key="5">
    <source>
        <dbReference type="Proteomes" id="UP001470809"/>
    </source>
</evidence>
<accession>A0AAN0M9I6</accession>
<dbReference type="PROSITE" id="PS00921">
    <property type="entry name" value="NITRIL_CHT_2"/>
    <property type="match status" value="1"/>
</dbReference>
<dbReference type="PROSITE" id="PS00920">
    <property type="entry name" value="NITRIL_CHT_1"/>
    <property type="match status" value="1"/>
</dbReference>
<dbReference type="CDD" id="cd07564">
    <property type="entry name" value="nitrilases_CHs"/>
    <property type="match status" value="1"/>
</dbReference>
<gene>
    <name evidence="4" type="ORF">AABB31_00235</name>
</gene>
<feature type="domain" description="CN hydrolase" evidence="3">
    <location>
        <begin position="5"/>
        <end position="278"/>
    </location>
</feature>
<dbReference type="InterPro" id="IPR036526">
    <property type="entry name" value="C-N_Hydrolase_sf"/>
</dbReference>
<dbReference type="InterPro" id="IPR000132">
    <property type="entry name" value="Nitrilase/CN_hydratase_CS"/>
</dbReference>
<organism evidence="4 5">
    <name type="scientific">Yoonia rhodophyticola</name>
    <dbReference type="NCBI Taxonomy" id="3137370"/>
    <lineage>
        <taxon>Bacteria</taxon>
        <taxon>Pseudomonadati</taxon>
        <taxon>Pseudomonadota</taxon>
        <taxon>Alphaproteobacteria</taxon>
        <taxon>Rhodobacterales</taxon>
        <taxon>Paracoccaceae</taxon>
        <taxon>Yoonia</taxon>
    </lineage>
</organism>
<dbReference type="PANTHER" id="PTHR46044">
    <property type="entry name" value="NITRILASE"/>
    <property type="match status" value="1"/>
</dbReference>
<dbReference type="SUPFAM" id="SSF56317">
    <property type="entry name" value="Carbon-nitrogen hydrolase"/>
    <property type="match status" value="1"/>
</dbReference>
<dbReference type="InterPro" id="IPR044149">
    <property type="entry name" value="Nitrilases_CHs"/>
</dbReference>
<dbReference type="PANTHER" id="PTHR46044:SF1">
    <property type="entry name" value="CN HYDROLASE DOMAIN-CONTAINING PROTEIN"/>
    <property type="match status" value="1"/>
</dbReference>
<dbReference type="Gene3D" id="3.60.110.10">
    <property type="entry name" value="Carbon-nitrogen hydrolase"/>
    <property type="match status" value="1"/>
</dbReference>
<keyword evidence="5" id="KW-1185">Reference proteome</keyword>
<geneLocation type="plasmid" evidence="4 5">
    <name>pSS1-5</name>
</geneLocation>
<dbReference type="InterPro" id="IPR003010">
    <property type="entry name" value="C-N_Hydrolase"/>
</dbReference>
<dbReference type="GO" id="GO:0051410">
    <property type="term" value="P:detoxification of nitrogen compound"/>
    <property type="evidence" value="ECO:0007669"/>
    <property type="project" value="TreeGrafter"/>
</dbReference>
<evidence type="ECO:0000313" key="4">
    <source>
        <dbReference type="EMBL" id="WZU65588.2"/>
    </source>
</evidence>
<proteinExistence type="inferred from homology"/>
<dbReference type="GO" id="GO:0018822">
    <property type="term" value="F:nitrile hydratase activity"/>
    <property type="evidence" value="ECO:0007669"/>
    <property type="project" value="TreeGrafter"/>
</dbReference>
<keyword evidence="4" id="KW-0378">Hydrolase</keyword>
<feature type="active site" description="Proton acceptor" evidence="2">
    <location>
        <position position="45"/>
    </location>
</feature>